<name>A0ABP7S0T4_9SPHN</name>
<reference evidence="3" key="1">
    <citation type="journal article" date="2019" name="Int. J. Syst. Evol. Microbiol.">
        <title>The Global Catalogue of Microorganisms (GCM) 10K type strain sequencing project: providing services to taxonomists for standard genome sequencing and annotation.</title>
        <authorList>
            <consortium name="The Broad Institute Genomics Platform"/>
            <consortium name="The Broad Institute Genome Sequencing Center for Infectious Disease"/>
            <person name="Wu L."/>
            <person name="Ma J."/>
        </authorList>
    </citation>
    <scope>NUCLEOTIDE SEQUENCE [LARGE SCALE GENOMIC DNA]</scope>
    <source>
        <strain evidence="3">JCM 16603</strain>
    </source>
</reference>
<evidence type="ECO:0000313" key="2">
    <source>
        <dbReference type="EMBL" id="GAA4005079.1"/>
    </source>
</evidence>
<keyword evidence="3" id="KW-1185">Reference proteome</keyword>
<evidence type="ECO:0000313" key="3">
    <source>
        <dbReference type="Proteomes" id="UP001501310"/>
    </source>
</evidence>
<gene>
    <name evidence="2" type="ORF">GCM10022211_16600</name>
</gene>
<feature type="region of interest" description="Disordered" evidence="1">
    <location>
        <begin position="62"/>
        <end position="92"/>
    </location>
</feature>
<proteinExistence type="predicted"/>
<organism evidence="2 3">
    <name type="scientific">Sphingomonas humi</name>
    <dbReference type="NCBI Taxonomy" id="335630"/>
    <lineage>
        <taxon>Bacteria</taxon>
        <taxon>Pseudomonadati</taxon>
        <taxon>Pseudomonadota</taxon>
        <taxon>Alphaproteobacteria</taxon>
        <taxon>Sphingomonadales</taxon>
        <taxon>Sphingomonadaceae</taxon>
        <taxon>Sphingomonas</taxon>
    </lineage>
</organism>
<evidence type="ECO:0000256" key="1">
    <source>
        <dbReference type="SAM" id="MobiDB-lite"/>
    </source>
</evidence>
<comment type="caution">
    <text evidence="2">The sequence shown here is derived from an EMBL/GenBank/DDBJ whole genome shotgun (WGS) entry which is preliminary data.</text>
</comment>
<accession>A0ABP7S0T4</accession>
<dbReference type="EMBL" id="BAAAZD010000002">
    <property type="protein sequence ID" value="GAA4005079.1"/>
    <property type="molecule type" value="Genomic_DNA"/>
</dbReference>
<protein>
    <submittedName>
        <fullName evidence="2">Uncharacterized protein</fullName>
    </submittedName>
</protein>
<dbReference type="Proteomes" id="UP001501310">
    <property type="component" value="Unassembled WGS sequence"/>
</dbReference>
<sequence>MACNNDDTLFRGEVLIHLRHGIRRSCRLAEQLATDSIVGSEAQALLGRLNAITAELEGLNLTRPDPQQPHNDPVWYKPPHPFRYAGSSPSGM</sequence>